<dbReference type="SMART" id="SM00345">
    <property type="entry name" value="HTH_GNTR"/>
    <property type="match status" value="1"/>
</dbReference>
<organism evidence="5 6">
    <name type="scientific">Corynebacterium otitidis ATCC 51513</name>
    <dbReference type="NCBI Taxonomy" id="883169"/>
    <lineage>
        <taxon>Bacteria</taxon>
        <taxon>Bacillati</taxon>
        <taxon>Actinomycetota</taxon>
        <taxon>Actinomycetes</taxon>
        <taxon>Mycobacteriales</taxon>
        <taxon>Corynebacteriaceae</taxon>
        <taxon>Corynebacterium</taxon>
    </lineage>
</organism>
<dbReference type="Proteomes" id="UP000011016">
    <property type="component" value="Unassembled WGS sequence"/>
</dbReference>
<dbReference type="InterPro" id="IPR011663">
    <property type="entry name" value="UTRA"/>
</dbReference>
<dbReference type="EMBL" id="CAJZ01000047">
    <property type="protein sequence ID" value="CCI83083.1"/>
    <property type="molecule type" value="Genomic_DNA"/>
</dbReference>
<dbReference type="InterPro" id="IPR000524">
    <property type="entry name" value="Tscrpt_reg_HTH_GntR"/>
</dbReference>
<dbReference type="SUPFAM" id="SSF46785">
    <property type="entry name" value="Winged helix' DNA-binding domain"/>
    <property type="match status" value="1"/>
</dbReference>
<evidence type="ECO:0000313" key="5">
    <source>
        <dbReference type="EMBL" id="CCI83083.1"/>
    </source>
</evidence>
<evidence type="ECO:0000256" key="2">
    <source>
        <dbReference type="ARBA" id="ARBA00023125"/>
    </source>
</evidence>
<evidence type="ECO:0000256" key="1">
    <source>
        <dbReference type="ARBA" id="ARBA00023015"/>
    </source>
</evidence>
<protein>
    <submittedName>
        <fullName evidence="5">GntR family transcriptional regulator</fullName>
    </submittedName>
</protein>
<dbReference type="SMART" id="SM00866">
    <property type="entry name" value="UTRA"/>
    <property type="match status" value="1"/>
</dbReference>
<accession>I7IWM5</accession>
<sequence>MRSVAVAKGIPRYQEIARELRRQIDSGSYPTGYSLPSEAQLAERFGVAPGTVRQALGVLVDEGMLSARRGARKVVMRSSVSSRGFNEFRSFAQWAYGQGRTPGGLVVEQRWREPSENDVEALRLAEGDEVLQVLRVRTLDGEPILLERTRYTPQVGRKVAELRPDSPSVTNQLRELFGIEFAAADHVFSAAAADDVDARHLRLAEGDPILRHLRLSRDRWGTPLERSEDHYVSGAVSLAVSNAQGNNSLGWISAPGR</sequence>
<comment type="caution">
    <text evidence="5">The sequence shown here is derived from an EMBL/GenBank/DDBJ whole genome shotgun (WGS) entry which is preliminary data.</text>
</comment>
<dbReference type="InterPro" id="IPR028978">
    <property type="entry name" value="Chorismate_lyase_/UTRA_dom_sf"/>
</dbReference>
<dbReference type="Gene3D" id="3.40.1410.10">
    <property type="entry name" value="Chorismate lyase-like"/>
    <property type="match status" value="1"/>
</dbReference>
<feature type="domain" description="HTH gntR-type" evidence="4">
    <location>
        <begin position="10"/>
        <end position="78"/>
    </location>
</feature>
<dbReference type="RefSeq" id="WP_004601801.1">
    <property type="nucleotide sequence ID" value="NZ_JH815192.1"/>
</dbReference>
<evidence type="ECO:0000256" key="3">
    <source>
        <dbReference type="ARBA" id="ARBA00023163"/>
    </source>
</evidence>
<dbReference type="Gene3D" id="1.10.10.10">
    <property type="entry name" value="Winged helix-like DNA-binding domain superfamily/Winged helix DNA-binding domain"/>
    <property type="match status" value="1"/>
</dbReference>
<dbReference type="InterPro" id="IPR036388">
    <property type="entry name" value="WH-like_DNA-bd_sf"/>
</dbReference>
<dbReference type="Pfam" id="PF07702">
    <property type="entry name" value="UTRA"/>
    <property type="match status" value="1"/>
</dbReference>
<dbReference type="SUPFAM" id="SSF64288">
    <property type="entry name" value="Chorismate lyase-like"/>
    <property type="match status" value="1"/>
</dbReference>
<dbReference type="GO" id="GO:0045892">
    <property type="term" value="P:negative regulation of DNA-templated transcription"/>
    <property type="evidence" value="ECO:0007669"/>
    <property type="project" value="TreeGrafter"/>
</dbReference>
<evidence type="ECO:0000313" key="6">
    <source>
        <dbReference type="Proteomes" id="UP000011016"/>
    </source>
</evidence>
<proteinExistence type="predicted"/>
<dbReference type="PROSITE" id="PS50949">
    <property type="entry name" value="HTH_GNTR"/>
    <property type="match status" value="1"/>
</dbReference>
<gene>
    <name evidence="5" type="primary">yhfR</name>
    <name evidence="5" type="ORF">BN46_0335</name>
</gene>
<dbReference type="InterPro" id="IPR050679">
    <property type="entry name" value="Bact_HTH_transcr_reg"/>
</dbReference>
<reference evidence="5 6" key="1">
    <citation type="journal article" date="2012" name="J. Bacteriol.">
        <title>Draft Genome Sequence of Turicella otitidis ATCC 51513, Isolated from Middle Ear Fluid from a Child with Otitis Media.</title>
        <authorList>
            <person name="Brinkrolf K."/>
            <person name="Schneider J."/>
            <person name="Knecht M."/>
            <person name="Ruckert C."/>
            <person name="Tauch A."/>
        </authorList>
    </citation>
    <scope>NUCLEOTIDE SEQUENCE [LARGE SCALE GENOMIC DNA]</scope>
    <source>
        <strain evidence="5 6">ATCC 51513</strain>
    </source>
</reference>
<dbReference type="GO" id="GO:0003700">
    <property type="term" value="F:DNA-binding transcription factor activity"/>
    <property type="evidence" value="ECO:0007669"/>
    <property type="project" value="InterPro"/>
</dbReference>
<dbReference type="PANTHER" id="PTHR44846">
    <property type="entry name" value="MANNOSYL-D-GLYCERATE TRANSPORT/METABOLISM SYSTEM REPRESSOR MNGR-RELATED"/>
    <property type="match status" value="1"/>
</dbReference>
<evidence type="ECO:0000259" key="4">
    <source>
        <dbReference type="PROSITE" id="PS50949"/>
    </source>
</evidence>
<dbReference type="AlphaFoldDB" id="I7IWM5"/>
<keyword evidence="2" id="KW-0238">DNA-binding</keyword>
<keyword evidence="3" id="KW-0804">Transcription</keyword>
<dbReference type="Pfam" id="PF00392">
    <property type="entry name" value="GntR"/>
    <property type="match status" value="1"/>
</dbReference>
<dbReference type="PRINTS" id="PR00035">
    <property type="entry name" value="HTHGNTR"/>
</dbReference>
<dbReference type="PANTHER" id="PTHR44846:SF1">
    <property type="entry name" value="MANNOSYL-D-GLYCERATE TRANSPORT_METABOLISM SYSTEM REPRESSOR MNGR-RELATED"/>
    <property type="match status" value="1"/>
</dbReference>
<name>I7IWM5_9CORY</name>
<dbReference type="GO" id="GO:0003677">
    <property type="term" value="F:DNA binding"/>
    <property type="evidence" value="ECO:0007669"/>
    <property type="project" value="UniProtKB-KW"/>
</dbReference>
<dbReference type="CDD" id="cd07377">
    <property type="entry name" value="WHTH_GntR"/>
    <property type="match status" value="1"/>
</dbReference>
<dbReference type="InterPro" id="IPR036390">
    <property type="entry name" value="WH_DNA-bd_sf"/>
</dbReference>
<keyword evidence="1" id="KW-0805">Transcription regulation</keyword>